<dbReference type="RefSeq" id="XP_026863778.2">
    <property type="nucleotide sequence ID" value="XM_027007977.2"/>
</dbReference>
<keyword evidence="10" id="KW-1185">Reference proteome</keyword>
<proteinExistence type="inferred from homology"/>
<keyword evidence="6 8" id="KW-1133">Transmembrane helix</keyword>
<dbReference type="PANTHER" id="PTHR21461:SF52">
    <property type="entry name" value="GLYCOSYLTRANSFERASE FAMILY 92 PROTEIN"/>
    <property type="match status" value="1"/>
</dbReference>
<dbReference type="InterPro" id="IPR008166">
    <property type="entry name" value="Glyco_transf_92"/>
</dbReference>
<protein>
    <recommendedName>
        <fullName evidence="8">Glycosyltransferase family 92 protein</fullName>
        <ecNumber evidence="8">2.4.1.-</ecNumber>
    </recommendedName>
</protein>
<reference evidence="9 10" key="3">
    <citation type="submission" date="2020-05" db="EMBL/GenBank/DDBJ databases">
        <title>Electrophorus electricus (electric eel) genome, fEleEle1, primary haplotype.</title>
        <authorList>
            <person name="Myers G."/>
            <person name="Meyer A."/>
            <person name="Fedrigo O."/>
            <person name="Formenti G."/>
            <person name="Rhie A."/>
            <person name="Tracey A."/>
            <person name="Sims Y."/>
            <person name="Jarvis E.D."/>
        </authorList>
    </citation>
    <scope>NUCLEOTIDE SEQUENCE [LARGE SCALE GENOMIC DNA]</scope>
</reference>
<keyword evidence="4 8" id="KW-0808">Transferase</keyword>
<feature type="transmembrane region" description="Helical" evidence="8">
    <location>
        <begin position="20"/>
        <end position="40"/>
    </location>
</feature>
<evidence type="ECO:0000256" key="8">
    <source>
        <dbReference type="RuleBase" id="RU366017"/>
    </source>
</evidence>
<evidence type="ECO:0000256" key="2">
    <source>
        <dbReference type="ARBA" id="ARBA00007647"/>
    </source>
</evidence>
<reference evidence="10" key="1">
    <citation type="journal article" date="2014" name="Science">
        <title>Nonhuman genetics. Genomic basis for the convergent evolution of electric organs.</title>
        <authorList>
            <person name="Gallant J.R."/>
            <person name="Traeger L.L."/>
            <person name="Volkening J.D."/>
            <person name="Moffett H."/>
            <person name="Chen P.H."/>
            <person name="Novina C.D."/>
            <person name="Phillips G.N.Jr."/>
            <person name="Anand R."/>
            <person name="Wells G.B."/>
            <person name="Pinch M."/>
            <person name="Guth R."/>
            <person name="Unguez G.A."/>
            <person name="Albert J.S."/>
            <person name="Zakon H.H."/>
            <person name="Samanta M.P."/>
            <person name="Sussman M.R."/>
        </authorList>
    </citation>
    <scope>NUCLEOTIDE SEQUENCE [LARGE SCALE GENOMIC DNA]</scope>
</reference>
<evidence type="ECO:0000313" key="9">
    <source>
        <dbReference type="Ensembl" id="ENSEEEP00000034347.2"/>
    </source>
</evidence>
<dbReference type="Ensembl" id="ENSEEET00000062751.1">
    <property type="protein sequence ID" value="ENSEEEP00000063331.1"/>
    <property type="gene ID" value="ENSEEEG00000016348.2"/>
</dbReference>
<dbReference type="Proteomes" id="UP000314983">
    <property type="component" value="Chromosome 4"/>
</dbReference>
<organism evidence="9 10">
    <name type="scientific">Electrophorus electricus</name>
    <name type="common">Electric eel</name>
    <name type="synonym">Gymnotus electricus</name>
    <dbReference type="NCBI Taxonomy" id="8005"/>
    <lineage>
        <taxon>Eukaryota</taxon>
        <taxon>Metazoa</taxon>
        <taxon>Chordata</taxon>
        <taxon>Craniata</taxon>
        <taxon>Vertebrata</taxon>
        <taxon>Euteleostomi</taxon>
        <taxon>Actinopterygii</taxon>
        <taxon>Neopterygii</taxon>
        <taxon>Teleostei</taxon>
        <taxon>Ostariophysi</taxon>
        <taxon>Gymnotiformes</taxon>
        <taxon>Gymnotoidei</taxon>
        <taxon>Gymnotidae</taxon>
        <taxon>Electrophorus</taxon>
    </lineage>
</organism>
<dbReference type="EC" id="2.4.1.-" evidence="8"/>
<dbReference type="Pfam" id="PF01697">
    <property type="entry name" value="Glyco_transf_92"/>
    <property type="match status" value="1"/>
</dbReference>
<dbReference type="RefSeq" id="XP_035381567.1">
    <property type="nucleotide sequence ID" value="XM_035525674.1"/>
</dbReference>
<evidence type="ECO:0000256" key="4">
    <source>
        <dbReference type="ARBA" id="ARBA00022679"/>
    </source>
</evidence>
<comment type="similarity">
    <text evidence="2 8">Belongs to the glycosyltransferase 92 family.</text>
</comment>
<evidence type="ECO:0000313" key="10">
    <source>
        <dbReference type="Proteomes" id="UP000314983"/>
    </source>
</evidence>
<gene>
    <name evidence="9" type="primary">si:zfos-464b6.2</name>
</gene>
<evidence type="ECO:0000256" key="6">
    <source>
        <dbReference type="ARBA" id="ARBA00022989"/>
    </source>
</evidence>
<dbReference type="GO" id="GO:0016020">
    <property type="term" value="C:membrane"/>
    <property type="evidence" value="ECO:0007669"/>
    <property type="project" value="UniProtKB-SubCell"/>
</dbReference>
<reference evidence="9" key="4">
    <citation type="submission" date="2025-05" db="UniProtKB">
        <authorList>
            <consortium name="Ensembl"/>
        </authorList>
    </citation>
    <scope>IDENTIFICATION</scope>
</reference>
<keyword evidence="5 8" id="KW-0812">Transmembrane</keyword>
<dbReference type="KEGG" id="eee:113576073"/>
<keyword evidence="7 8" id="KW-0472">Membrane</keyword>
<keyword evidence="3 8" id="KW-0328">Glycosyltransferase</keyword>
<comment type="subcellular location">
    <subcellularLocation>
        <location evidence="1">Membrane</location>
        <topology evidence="1">Single-pass membrane protein</topology>
    </subcellularLocation>
</comment>
<name>A0A4W4G8X1_ELEEL</name>
<dbReference type="GO" id="GO:0016757">
    <property type="term" value="F:glycosyltransferase activity"/>
    <property type="evidence" value="ECO:0007669"/>
    <property type="project" value="UniProtKB-UniRule"/>
</dbReference>
<dbReference type="PANTHER" id="PTHR21461">
    <property type="entry name" value="GLYCOSYLTRANSFERASE FAMILY 92 PROTEIN"/>
    <property type="match status" value="1"/>
</dbReference>
<dbReference type="GeneID" id="113576073"/>
<dbReference type="AlphaFoldDB" id="A0A4W4G8X1"/>
<evidence type="ECO:0000256" key="1">
    <source>
        <dbReference type="ARBA" id="ARBA00004167"/>
    </source>
</evidence>
<dbReference type="GO" id="GO:0005737">
    <property type="term" value="C:cytoplasm"/>
    <property type="evidence" value="ECO:0007669"/>
    <property type="project" value="TreeGrafter"/>
</dbReference>
<evidence type="ECO:0000256" key="3">
    <source>
        <dbReference type="ARBA" id="ARBA00022676"/>
    </source>
</evidence>
<accession>A0A4W4G8X1</accession>
<reference evidence="10" key="2">
    <citation type="journal article" date="2017" name="Sci. Adv.">
        <title>A tail of two voltages: Proteomic comparison of the three electric organs of the electric eel.</title>
        <authorList>
            <person name="Traeger L.L."/>
            <person name="Sabat G."/>
            <person name="Barrett-Wilt G.A."/>
            <person name="Wells G.B."/>
            <person name="Sussman M.R."/>
        </authorList>
    </citation>
    <scope>NUCLEOTIDE SEQUENCE [LARGE SCALE GENOMIC DNA]</scope>
</reference>
<evidence type="ECO:0000256" key="5">
    <source>
        <dbReference type="ARBA" id="ARBA00022692"/>
    </source>
</evidence>
<evidence type="ECO:0000256" key="7">
    <source>
        <dbReference type="ARBA" id="ARBA00023136"/>
    </source>
</evidence>
<dbReference type="Ensembl" id="ENSEEET00000034750.2">
    <property type="protein sequence ID" value="ENSEEEP00000034347.2"/>
    <property type="gene ID" value="ENSEEEG00000016348.2"/>
</dbReference>
<sequence>MCTTGLKQSSKKTQRTFQRTHFLCLLCAATIIIIIICVCLKNNKTAPAKIIYPNIRTDKNTRIPQHNDYLSTGKHSTFKNGMNNKVKIIQHQYNIANNITTTGSNDSTNTDKPSNTEPLLMVCDVPVQSGPVIKVGEHKTYVIGSYVEHRLEVRKIKTVAIVLRSEKLDYYCLFCCDGKNISIPAVYDIHSDHFNFEYGTADIVCEMPTTCKTQLHVAITAKSQEKSESVDNIQSFQPIRNQQPRKIFPYNFTVCISVMFDWNNVLELVQTMEMFKILDVQKVAVYKTNCSSTTQKILDYYVKKDFVEIIPWAVPDHIRVSRGWQKWASPGELHYFGQIAALNDCVYRYMYQSEYVALQDLDELIIPMNGITWTELLPQLQKIYSNYAGFEFESNVFPLSIKQWELNFHPDLWNKVPGVNILQHVKRMRNDPSKFNDFKIIVNPRLVFKVTVHGLLESLGGTVRVDHNMTRMYHMRNVSSSDLSEGLLIEDTHLWDFADRLIPAVSEVLQHVLNIH</sequence>
<dbReference type="GeneTree" id="ENSGT00530000064359"/>
<dbReference type="OMA" id="QPCLRKR"/>